<name>A0A3G9ILX3_9ACTN</name>
<sequence length="171" mass="18120">MARPSAVVPAGWQSVTASRARVVIAVPGNWTMLDASDFDTSSPTFLANARRMHQSPAQVRRELTQFDFVAASPDHDGLVECSLTSLTALPTYVVLQAAYVKLSLAMNAFAHVTTPLGPAVVTHSTGGNGRHVNAIYVSVPRGIVDIAVAARTAARADALTNSVLRSLRLAR</sequence>
<gene>
    <name evidence="1" type="ORF">Back2_13020</name>
</gene>
<accession>A0A3G9ILX3</accession>
<evidence type="ECO:0000313" key="2">
    <source>
        <dbReference type="Proteomes" id="UP000271573"/>
    </source>
</evidence>
<organism evidence="1 2">
    <name type="scientific">Nocardioides baekrokdamisoli</name>
    <dbReference type="NCBI Taxonomy" id="1804624"/>
    <lineage>
        <taxon>Bacteria</taxon>
        <taxon>Bacillati</taxon>
        <taxon>Actinomycetota</taxon>
        <taxon>Actinomycetes</taxon>
        <taxon>Propionibacteriales</taxon>
        <taxon>Nocardioidaceae</taxon>
        <taxon>Nocardioides</taxon>
    </lineage>
</organism>
<dbReference type="EMBL" id="AP019307">
    <property type="protein sequence ID" value="BBH17015.1"/>
    <property type="molecule type" value="Genomic_DNA"/>
</dbReference>
<keyword evidence="2" id="KW-1185">Reference proteome</keyword>
<dbReference type="Proteomes" id="UP000271573">
    <property type="component" value="Chromosome"/>
</dbReference>
<protein>
    <submittedName>
        <fullName evidence="1">Uncharacterized protein</fullName>
    </submittedName>
</protein>
<dbReference type="KEGG" id="nbe:Back2_13020"/>
<dbReference type="AlphaFoldDB" id="A0A3G9ILX3"/>
<proteinExistence type="predicted"/>
<reference evidence="1 2" key="1">
    <citation type="submission" date="2018-11" db="EMBL/GenBank/DDBJ databases">
        <title>Complete genome sequence of Nocardioides baekrokdamisoli strain KCTC 39748.</title>
        <authorList>
            <person name="Kang S.W."/>
            <person name="Lee K.C."/>
            <person name="Kim K.K."/>
            <person name="Kim J.S."/>
            <person name="Kim D.S."/>
            <person name="Ko S.H."/>
            <person name="Yang S.H."/>
            <person name="Shin Y.K."/>
            <person name="Lee J.S."/>
        </authorList>
    </citation>
    <scope>NUCLEOTIDE SEQUENCE [LARGE SCALE GENOMIC DNA]</scope>
    <source>
        <strain evidence="1 2">KCTC 39748</strain>
    </source>
</reference>
<evidence type="ECO:0000313" key="1">
    <source>
        <dbReference type="EMBL" id="BBH17015.1"/>
    </source>
</evidence>